<accession>A0AA46AD27</accession>
<dbReference type="InterPro" id="IPR003669">
    <property type="entry name" value="Thymidylate_synthase_ThyX"/>
</dbReference>
<dbReference type="SUPFAM" id="SSF69796">
    <property type="entry name" value="Thymidylate synthase-complementing protein Thy1"/>
    <property type="match status" value="1"/>
</dbReference>
<dbReference type="GO" id="GO:0006231">
    <property type="term" value="P:dTMP biosynthetic process"/>
    <property type="evidence" value="ECO:0007669"/>
    <property type="project" value="UniProtKB-UniRule"/>
</dbReference>
<protein>
    <recommendedName>
        <fullName evidence="1">FAD-dependent thymidylate synthase</fullName>
        <ecNumber evidence="1">2.1.1.148</ecNumber>
    </recommendedName>
</protein>
<dbReference type="InterPro" id="IPR036098">
    <property type="entry name" value="Thymidylate_synthase_ThyX_sf"/>
</dbReference>
<dbReference type="AlphaFoldDB" id="A0AA46AD27"/>
<dbReference type="CDD" id="cd20175">
    <property type="entry name" value="ThyX"/>
    <property type="match status" value="1"/>
</dbReference>
<dbReference type="GO" id="GO:0070402">
    <property type="term" value="F:NADPH binding"/>
    <property type="evidence" value="ECO:0007669"/>
    <property type="project" value="TreeGrafter"/>
</dbReference>
<proteinExistence type="predicted"/>
<evidence type="ECO:0000313" key="3">
    <source>
        <dbReference type="Proteomes" id="UP001157947"/>
    </source>
</evidence>
<dbReference type="GO" id="GO:0004799">
    <property type="term" value="F:thymidylate synthase activity"/>
    <property type="evidence" value="ECO:0007669"/>
    <property type="project" value="TreeGrafter"/>
</dbReference>
<dbReference type="Gene3D" id="3.30.1360.170">
    <property type="match status" value="1"/>
</dbReference>
<comment type="caution">
    <text evidence="2">The sequence shown here is derived from an EMBL/GenBank/DDBJ whole genome shotgun (WGS) entry which is preliminary data.</text>
</comment>
<dbReference type="Pfam" id="PF02511">
    <property type="entry name" value="Thy1"/>
    <property type="match status" value="1"/>
</dbReference>
<name>A0AA46AD27_9AQUI</name>
<dbReference type="RefSeq" id="WP_265133425.1">
    <property type="nucleotide sequence ID" value="NZ_FXTX01000002.1"/>
</dbReference>
<dbReference type="PANTHER" id="PTHR34934">
    <property type="entry name" value="FLAVIN-DEPENDENT THYMIDYLATE SYNTHASE"/>
    <property type="match status" value="1"/>
</dbReference>
<gene>
    <name evidence="2" type="ORF">SAMN06264868_10286</name>
</gene>
<dbReference type="PANTHER" id="PTHR34934:SF1">
    <property type="entry name" value="FLAVIN-DEPENDENT THYMIDYLATE SYNTHASE"/>
    <property type="match status" value="1"/>
</dbReference>
<keyword evidence="3" id="KW-1185">Reference proteome</keyword>
<reference evidence="2" key="1">
    <citation type="submission" date="2017-05" db="EMBL/GenBank/DDBJ databases">
        <authorList>
            <person name="Varghese N."/>
            <person name="Submissions S."/>
        </authorList>
    </citation>
    <scope>NUCLEOTIDE SEQUENCE</scope>
    <source>
        <strain evidence="2">DSM 18763</strain>
    </source>
</reference>
<dbReference type="PROSITE" id="PS51331">
    <property type="entry name" value="THYX"/>
    <property type="match status" value="1"/>
</dbReference>
<organism evidence="2 3">
    <name type="scientific">Venenivibrio stagnispumantis</name>
    <dbReference type="NCBI Taxonomy" id="407998"/>
    <lineage>
        <taxon>Bacteria</taxon>
        <taxon>Pseudomonadati</taxon>
        <taxon>Aquificota</taxon>
        <taxon>Aquificia</taxon>
        <taxon>Aquificales</taxon>
        <taxon>Hydrogenothermaceae</taxon>
        <taxon>Venenivibrio</taxon>
    </lineage>
</organism>
<dbReference type="GO" id="GO:0050797">
    <property type="term" value="F:thymidylate synthase (FAD) activity"/>
    <property type="evidence" value="ECO:0007669"/>
    <property type="project" value="UniProtKB-UniRule"/>
</dbReference>
<evidence type="ECO:0000256" key="1">
    <source>
        <dbReference type="NCBIfam" id="TIGR02170"/>
    </source>
</evidence>
<evidence type="ECO:0000313" key="2">
    <source>
        <dbReference type="EMBL" id="SMP02481.1"/>
    </source>
</evidence>
<dbReference type="Proteomes" id="UP001157947">
    <property type="component" value="Unassembled WGS sequence"/>
</dbReference>
<dbReference type="EC" id="2.1.1.148" evidence="1"/>
<dbReference type="NCBIfam" id="TIGR02170">
    <property type="entry name" value="thyX"/>
    <property type="match status" value="1"/>
</dbReference>
<sequence length="306" mass="36036">MILEFFNLEDFKESIPFTALGARTCYSSGDLDYLLNDPRVVSREERAKFLSKLGNYKHFSVFAHSFSYKDLNQIEEEKLNKFIEDELKNLPKHIKAKIIALKIASIKFKSNYNPKYPTVIGISLRHYLEELLEYSEDAYYKAFEKMADYDIPITPLGQKENVSLIGLIKDYDGYVVFYIDNVSRTMTHQLVRHTALNFSQRSQRYVKEDENYVVIPPAIEENKEALELFKNAEEIADETYKKLVYDFKIKREDARFILPHGKRTTIVVSAPLSWIWDFIEKRTEIGAQWEIRKVAFQMKELLQEHL</sequence>
<dbReference type="EMBL" id="FXTX01000002">
    <property type="protein sequence ID" value="SMP02481.1"/>
    <property type="molecule type" value="Genomic_DNA"/>
</dbReference>
<dbReference type="GO" id="GO:0050660">
    <property type="term" value="F:flavin adenine dinucleotide binding"/>
    <property type="evidence" value="ECO:0007669"/>
    <property type="project" value="UniProtKB-UniRule"/>
</dbReference>